<accession>A0A0K9PR51</accession>
<dbReference type="GO" id="GO:0009658">
    <property type="term" value="P:chloroplast organization"/>
    <property type="evidence" value="ECO:0000318"/>
    <property type="project" value="GO_Central"/>
</dbReference>
<sequence>MAAMIGLTALRLSSPNNACFPTPTTAGRRHVHVPIGLVRPVRATVNSSEDEVEDEVVDVKDVDEVELEVETEEKSKQSVLEALDFSEVRSSDDAKLLNEARETTGSGNQMSREQYGALRRKIGGTYQDFFKSYVEVEGDYVEEGWVDKTCKVCKKDTRGEERQVDRFGKYVHVACLEKSKSNNFFSKFFS</sequence>
<protein>
    <recommendedName>
        <fullName evidence="3">GATA-type transcription activator N-terminal domain-containing protein</fullName>
    </recommendedName>
</protein>
<keyword evidence="2" id="KW-1185">Reference proteome</keyword>
<name>A0A0K9PR51_ZOSMR</name>
<evidence type="ECO:0000313" key="2">
    <source>
        <dbReference type="Proteomes" id="UP000036987"/>
    </source>
</evidence>
<organism evidence="1 2">
    <name type="scientific">Zostera marina</name>
    <name type="common">Eelgrass</name>
    <dbReference type="NCBI Taxonomy" id="29655"/>
    <lineage>
        <taxon>Eukaryota</taxon>
        <taxon>Viridiplantae</taxon>
        <taxon>Streptophyta</taxon>
        <taxon>Embryophyta</taxon>
        <taxon>Tracheophyta</taxon>
        <taxon>Spermatophyta</taxon>
        <taxon>Magnoliopsida</taxon>
        <taxon>Liliopsida</taxon>
        <taxon>Zosteraceae</taxon>
        <taxon>Zostera</taxon>
    </lineage>
</organism>
<dbReference type="EMBL" id="LFYR01000718">
    <property type="protein sequence ID" value="KMZ70700.1"/>
    <property type="molecule type" value="Genomic_DNA"/>
</dbReference>
<dbReference type="AlphaFoldDB" id="A0A0K9PR51"/>
<dbReference type="PANTHER" id="PTHR36771:SF2">
    <property type="entry name" value="POTASSIUM TRANSPORTER"/>
    <property type="match status" value="1"/>
</dbReference>
<comment type="caution">
    <text evidence="1">The sequence shown here is derived from an EMBL/GenBank/DDBJ whole genome shotgun (WGS) entry which is preliminary data.</text>
</comment>
<dbReference type="GO" id="GO:0045893">
    <property type="term" value="P:positive regulation of DNA-templated transcription"/>
    <property type="evidence" value="ECO:0000318"/>
    <property type="project" value="GO_Central"/>
</dbReference>
<dbReference type="PANTHER" id="PTHR36771">
    <property type="entry name" value="POTASSIUM TRANSPORTER"/>
    <property type="match status" value="1"/>
</dbReference>
<reference evidence="2" key="1">
    <citation type="journal article" date="2016" name="Nature">
        <title>The genome of the seagrass Zostera marina reveals angiosperm adaptation to the sea.</title>
        <authorList>
            <person name="Olsen J.L."/>
            <person name="Rouze P."/>
            <person name="Verhelst B."/>
            <person name="Lin Y.-C."/>
            <person name="Bayer T."/>
            <person name="Collen J."/>
            <person name="Dattolo E."/>
            <person name="De Paoli E."/>
            <person name="Dittami S."/>
            <person name="Maumus F."/>
            <person name="Michel G."/>
            <person name="Kersting A."/>
            <person name="Lauritano C."/>
            <person name="Lohaus R."/>
            <person name="Toepel M."/>
            <person name="Tonon T."/>
            <person name="Vanneste K."/>
            <person name="Amirebrahimi M."/>
            <person name="Brakel J."/>
            <person name="Bostroem C."/>
            <person name="Chovatia M."/>
            <person name="Grimwood J."/>
            <person name="Jenkins J.W."/>
            <person name="Jueterbock A."/>
            <person name="Mraz A."/>
            <person name="Stam W.T."/>
            <person name="Tice H."/>
            <person name="Bornberg-Bauer E."/>
            <person name="Green P.J."/>
            <person name="Pearson G.A."/>
            <person name="Procaccini G."/>
            <person name="Duarte C.M."/>
            <person name="Schmutz J."/>
            <person name="Reusch T.B.H."/>
            <person name="Van de Peer Y."/>
        </authorList>
    </citation>
    <scope>NUCLEOTIDE SEQUENCE [LARGE SCALE GENOMIC DNA]</scope>
    <source>
        <strain evidence="2">cv. Finnish</strain>
    </source>
</reference>
<dbReference type="STRING" id="29655.A0A0K9PR51"/>
<proteinExistence type="predicted"/>
<evidence type="ECO:0000313" key="1">
    <source>
        <dbReference type="EMBL" id="KMZ70700.1"/>
    </source>
</evidence>
<gene>
    <name evidence="1" type="ORF">ZOSMA_196G00500</name>
</gene>
<dbReference type="OrthoDB" id="5845at2759"/>
<evidence type="ECO:0008006" key="3">
    <source>
        <dbReference type="Google" id="ProtNLM"/>
    </source>
</evidence>
<dbReference type="Proteomes" id="UP000036987">
    <property type="component" value="Unassembled WGS sequence"/>
</dbReference>